<reference evidence="5 6" key="1">
    <citation type="submission" date="2020-05" db="EMBL/GenBank/DDBJ databases">
        <title>Nakamurella sp. DB0629 isolated from air conditioner.</title>
        <authorList>
            <person name="Kim D.H."/>
            <person name="Kim D.-U."/>
        </authorList>
    </citation>
    <scope>NUCLEOTIDE SEQUENCE [LARGE SCALE GENOMIC DNA]</scope>
    <source>
        <strain evidence="5 6">DB0629</strain>
    </source>
</reference>
<comment type="caution">
    <text evidence="5">The sequence shown here is derived from an EMBL/GenBank/DDBJ whole genome shotgun (WGS) entry which is preliminary data.</text>
</comment>
<evidence type="ECO:0000313" key="6">
    <source>
        <dbReference type="Proteomes" id="UP000562984"/>
    </source>
</evidence>
<dbReference type="SUPFAM" id="SSF51735">
    <property type="entry name" value="NAD(P)-binding Rossmann-fold domains"/>
    <property type="match status" value="1"/>
</dbReference>
<protein>
    <submittedName>
        <fullName evidence="5">SDR family oxidoreductase</fullName>
    </submittedName>
</protein>
<organism evidence="5 6">
    <name type="scientific">Nakamurella aerolata</name>
    <dbReference type="NCBI Taxonomy" id="1656892"/>
    <lineage>
        <taxon>Bacteria</taxon>
        <taxon>Bacillati</taxon>
        <taxon>Actinomycetota</taxon>
        <taxon>Actinomycetes</taxon>
        <taxon>Nakamurellales</taxon>
        <taxon>Nakamurellaceae</taxon>
        <taxon>Nakamurella</taxon>
    </lineage>
</organism>
<dbReference type="EMBL" id="JABEND010000003">
    <property type="protein sequence ID" value="NNG35637.1"/>
    <property type="molecule type" value="Genomic_DNA"/>
</dbReference>
<dbReference type="Pfam" id="PF00106">
    <property type="entry name" value="adh_short"/>
    <property type="match status" value="1"/>
</dbReference>
<feature type="region of interest" description="Disordered" evidence="4">
    <location>
        <begin position="1"/>
        <end position="24"/>
    </location>
</feature>
<keyword evidence="2" id="KW-0560">Oxidoreductase</keyword>
<dbReference type="InterPro" id="IPR051019">
    <property type="entry name" value="VLCFA-Steroid_DH"/>
</dbReference>
<feature type="compositionally biased region" description="Low complexity" evidence="4">
    <location>
        <begin position="9"/>
        <end position="22"/>
    </location>
</feature>
<gene>
    <name evidence="5" type="ORF">HKD39_07900</name>
</gene>
<dbReference type="PRINTS" id="PR00080">
    <property type="entry name" value="SDRFAMILY"/>
</dbReference>
<evidence type="ECO:0000256" key="1">
    <source>
        <dbReference type="ARBA" id="ARBA00006484"/>
    </source>
</evidence>
<feature type="region of interest" description="Disordered" evidence="4">
    <location>
        <begin position="276"/>
        <end position="318"/>
    </location>
</feature>
<dbReference type="InterPro" id="IPR002347">
    <property type="entry name" value="SDR_fam"/>
</dbReference>
<name>A0A849A6G8_9ACTN</name>
<dbReference type="InterPro" id="IPR036291">
    <property type="entry name" value="NAD(P)-bd_dom_sf"/>
</dbReference>
<sequence length="318" mass="32520">MTTPTDPRGTGSTSAGSTGTTGNRPVALITGATSGIGDAFARNLAGQGFRLILVARDAARLAGRRSVLLALGAPEVDTVAADLSTDAGIDTVAELLAGSRVDVLVNNAGKGLAKDFLDSSDAELMELLDLNVTAVLRLTRAALPGMVKRGFGGIINVASIAGVVPGRGGTYGASKAWVIAFSEAMHMEYAPAGVRVQALCPGFVRTEFHQRAGIDMEGTPGWMYVDADKLVVTSLADLRLGRPVSIPGALYRTVAAGAKVLPRSLIRSLAMRVGWKPATPDGPTGTGPDDTGVADTGFAGTGVADTQPAAGVRRRPAD</sequence>
<dbReference type="PANTHER" id="PTHR43899:SF13">
    <property type="entry name" value="RH59310P"/>
    <property type="match status" value="1"/>
</dbReference>
<accession>A0A849A6G8</accession>
<evidence type="ECO:0000256" key="2">
    <source>
        <dbReference type="ARBA" id="ARBA00023002"/>
    </source>
</evidence>
<proteinExistence type="inferred from homology"/>
<dbReference type="Proteomes" id="UP000562984">
    <property type="component" value="Unassembled WGS sequence"/>
</dbReference>
<feature type="compositionally biased region" description="Low complexity" evidence="4">
    <location>
        <begin position="277"/>
        <end position="297"/>
    </location>
</feature>
<dbReference type="Gene3D" id="3.40.50.720">
    <property type="entry name" value="NAD(P)-binding Rossmann-like Domain"/>
    <property type="match status" value="1"/>
</dbReference>
<dbReference type="CDD" id="cd05233">
    <property type="entry name" value="SDR_c"/>
    <property type="match status" value="1"/>
</dbReference>
<dbReference type="RefSeq" id="WP_171199296.1">
    <property type="nucleotide sequence ID" value="NZ_JABEND010000003.1"/>
</dbReference>
<evidence type="ECO:0000256" key="3">
    <source>
        <dbReference type="RuleBase" id="RU000363"/>
    </source>
</evidence>
<dbReference type="GO" id="GO:0016491">
    <property type="term" value="F:oxidoreductase activity"/>
    <property type="evidence" value="ECO:0007669"/>
    <property type="project" value="UniProtKB-KW"/>
</dbReference>
<dbReference type="PANTHER" id="PTHR43899">
    <property type="entry name" value="RH59310P"/>
    <property type="match status" value="1"/>
</dbReference>
<dbReference type="AlphaFoldDB" id="A0A849A6G8"/>
<comment type="similarity">
    <text evidence="1 3">Belongs to the short-chain dehydrogenases/reductases (SDR) family.</text>
</comment>
<dbReference type="PRINTS" id="PR00081">
    <property type="entry name" value="GDHRDH"/>
</dbReference>
<evidence type="ECO:0000256" key="4">
    <source>
        <dbReference type="SAM" id="MobiDB-lite"/>
    </source>
</evidence>
<evidence type="ECO:0000313" key="5">
    <source>
        <dbReference type="EMBL" id="NNG35637.1"/>
    </source>
</evidence>
<keyword evidence="6" id="KW-1185">Reference proteome</keyword>